<keyword evidence="2" id="KW-0732">Signal</keyword>
<organism evidence="3 4">
    <name type="scientific">Spiroplasma gladiatoris</name>
    <dbReference type="NCBI Taxonomy" id="2143"/>
    <lineage>
        <taxon>Bacteria</taxon>
        <taxon>Bacillati</taxon>
        <taxon>Mycoplasmatota</taxon>
        <taxon>Mollicutes</taxon>
        <taxon>Entomoplasmatales</taxon>
        <taxon>Spiroplasmataceae</taxon>
        <taxon>Spiroplasma</taxon>
    </lineage>
</organism>
<evidence type="ECO:0000256" key="2">
    <source>
        <dbReference type="SAM" id="SignalP"/>
    </source>
</evidence>
<proteinExistence type="predicted"/>
<dbReference type="Proteomes" id="UP000294309">
    <property type="component" value="Chromosome"/>
</dbReference>
<evidence type="ECO:0000256" key="1">
    <source>
        <dbReference type="SAM" id="Phobius"/>
    </source>
</evidence>
<keyword evidence="1" id="KW-1133">Transmembrane helix</keyword>
<keyword evidence="4" id="KW-1185">Reference proteome</keyword>
<dbReference type="OrthoDB" id="397686at2"/>
<keyword evidence="1" id="KW-0472">Membrane</keyword>
<dbReference type="KEGG" id="sgq:SGLAD_v1c04290"/>
<reference evidence="3 4" key="1">
    <citation type="submission" date="2019-03" db="EMBL/GenBank/DDBJ databases">
        <title>Complete genome sequence of Spiroplasma gladiatoris TG-1 (DSM 22552).</title>
        <authorList>
            <person name="Lin Y.-C."/>
            <person name="Chou L."/>
            <person name="Kuo C.-H."/>
        </authorList>
    </citation>
    <scope>NUCLEOTIDE SEQUENCE [LARGE SCALE GENOMIC DNA]</scope>
    <source>
        <strain evidence="3 4">TG-1</strain>
    </source>
</reference>
<evidence type="ECO:0000313" key="4">
    <source>
        <dbReference type="Proteomes" id="UP000294309"/>
    </source>
</evidence>
<accession>A0A4P7AIP3</accession>
<feature type="transmembrane region" description="Helical" evidence="1">
    <location>
        <begin position="509"/>
        <end position="529"/>
    </location>
</feature>
<sequence>MSIVFKVLLLFSYISSSVVPSTFFLDKQIINTVNNIENETPTYSYKDFLIEDKLLAKNINEDLLMYSGRVLKYYYAHYVTDIENDSLQIINQSIEFIDEYKTNSNDNEQTKKEKLKWQTFYQNLFLQNLIASTLNISVYGSKKDSEFFAEAFSKWLQTPKELRNKSWYFTNSFFIDIFPIIIESGQQLQDKTKKIISIIDNSSNWVENYNLNSQSIEDKVDLKYKDNNIGWNSDSNNVNYFNSSINNILEQCKIIQLKKDNKGSVDNSKKLLKSVLSRWMNDSFSKAPTKSSDYFENFDSKHFSSFKNLDDFLAKWSYDQIDYSTIWFSNIISYFKKEYGYNSTLGEDYVDWTTTIERNLQNKILQLFNYLFALIKNEKYLGNLISAFVVAGDSKLVDDNNGLSMGYTTSSSIKIDDNKYSIKSAYIVILGNCLTLKEFNSQYSTAYWSSPEMFHVLVHEFGHALDGFGAKNYTYRNTNFSNETYYSEYYEGRYVGGYNSVKVSDWEFYLTYTFAALSIVGSLCFLYGISRLKKARS</sequence>
<feature type="signal peptide" evidence="2">
    <location>
        <begin position="1"/>
        <end position="17"/>
    </location>
</feature>
<dbReference type="RefSeq" id="WP_134297422.1">
    <property type="nucleotide sequence ID" value="NZ_CP038013.1"/>
</dbReference>
<feature type="chain" id="PRO_5020516413" evidence="2">
    <location>
        <begin position="18"/>
        <end position="537"/>
    </location>
</feature>
<gene>
    <name evidence="3" type="ORF">SGLAD_v1c04290</name>
</gene>
<name>A0A4P7AIP3_9MOLU</name>
<dbReference type="AlphaFoldDB" id="A0A4P7AIP3"/>
<dbReference type="EMBL" id="CP038013">
    <property type="protein sequence ID" value="QBQ07628.1"/>
    <property type="molecule type" value="Genomic_DNA"/>
</dbReference>
<evidence type="ECO:0000313" key="3">
    <source>
        <dbReference type="EMBL" id="QBQ07628.1"/>
    </source>
</evidence>
<protein>
    <submittedName>
        <fullName evidence="3">Uncharacterized protein</fullName>
    </submittedName>
</protein>
<keyword evidence="1" id="KW-0812">Transmembrane</keyword>